<reference evidence="2" key="1">
    <citation type="journal article" date="2019" name="Int. J. Syst. Evol. Microbiol.">
        <title>The Global Catalogue of Microorganisms (GCM) 10K type strain sequencing project: providing services to taxonomists for standard genome sequencing and annotation.</title>
        <authorList>
            <consortium name="The Broad Institute Genomics Platform"/>
            <consortium name="The Broad Institute Genome Sequencing Center for Infectious Disease"/>
            <person name="Wu L."/>
            <person name="Ma J."/>
        </authorList>
    </citation>
    <scope>NUCLEOTIDE SEQUENCE [LARGE SCALE GENOMIC DNA]</scope>
    <source>
        <strain evidence="2">JCM 17808</strain>
    </source>
</reference>
<keyword evidence="2" id="KW-1185">Reference proteome</keyword>
<proteinExistence type="predicted"/>
<evidence type="ECO:0000313" key="1">
    <source>
        <dbReference type="EMBL" id="GAA4391113.1"/>
    </source>
</evidence>
<dbReference type="EMBL" id="BAABGL010000012">
    <property type="protein sequence ID" value="GAA4391113.1"/>
    <property type="molecule type" value="Genomic_DNA"/>
</dbReference>
<evidence type="ECO:0000313" key="2">
    <source>
        <dbReference type="Proteomes" id="UP001500642"/>
    </source>
</evidence>
<accession>A0ABP8JHX0</accession>
<gene>
    <name evidence="1" type="ORF">GCM10023167_18180</name>
</gene>
<name>A0ABP8JHX0_9MICO</name>
<organism evidence="1 2">
    <name type="scientific">Brevibacterium pityocampae</name>
    <dbReference type="NCBI Taxonomy" id="506594"/>
    <lineage>
        <taxon>Bacteria</taxon>
        <taxon>Bacillati</taxon>
        <taxon>Actinomycetota</taxon>
        <taxon>Actinomycetes</taxon>
        <taxon>Micrococcales</taxon>
        <taxon>Brevibacteriaceae</taxon>
        <taxon>Brevibacterium</taxon>
    </lineage>
</organism>
<dbReference type="RefSeq" id="WP_137319327.1">
    <property type="nucleotide sequence ID" value="NZ_BAABGL010000012.1"/>
</dbReference>
<comment type="caution">
    <text evidence="1">The sequence shown here is derived from an EMBL/GenBank/DDBJ whole genome shotgun (WGS) entry which is preliminary data.</text>
</comment>
<dbReference type="Proteomes" id="UP001500642">
    <property type="component" value="Unassembled WGS sequence"/>
</dbReference>
<sequence length="167" mass="18112">MVPAGSIAALSAALGCGSDEVSVLEAMLVMEENPVTRSCAGELSWEFINSGVDFVFSDSTLSAIGIRLVYDRSGGFNGIAVPSWLVADWHRRPGPADMRRAFGEPVAAGETAREEVRLPEWEALGEVSQRTRPGTLWEVFDLADGVIHADYDDSRTVRTLTLMAEPR</sequence>
<protein>
    <submittedName>
        <fullName evidence="1">Uncharacterized protein</fullName>
    </submittedName>
</protein>